<feature type="domain" description="Peptidase S6" evidence="18">
    <location>
        <begin position="57"/>
        <end position="307"/>
    </location>
</feature>
<protein>
    <submittedName>
        <fullName evidence="19">Secreted serine peptidase EatA</fullName>
        <ecNumber evidence="19">3.4.21.-</ecNumber>
    </submittedName>
</protein>
<organism evidence="19 20">
    <name type="scientific">Escherichia coli O139:H28 (strain E24377A / ETEC)</name>
    <dbReference type="NCBI Taxonomy" id="331111"/>
    <lineage>
        <taxon>Bacteria</taxon>
        <taxon>Pseudomonadati</taxon>
        <taxon>Pseudomonadota</taxon>
        <taxon>Gammaproteobacteria</taxon>
        <taxon>Enterobacterales</taxon>
        <taxon>Enterobacteriaceae</taxon>
        <taxon>Escherichia</taxon>
    </lineage>
</organism>
<evidence type="ECO:0000256" key="11">
    <source>
        <dbReference type="ARBA" id="ARBA00022801"/>
    </source>
</evidence>
<dbReference type="InterPro" id="IPR011050">
    <property type="entry name" value="Pectin_lyase_fold/virulence"/>
</dbReference>
<keyword evidence="5" id="KW-1134">Transmembrane beta strand</keyword>
<dbReference type="InterPro" id="IPR012332">
    <property type="entry name" value="Autotransporter_pectin_lyase_C"/>
</dbReference>
<reference evidence="20" key="1">
    <citation type="journal article" date="2008" name="J. Bacteriol.">
        <title>The pangenome structure of Escherichia coli: comparative genomic analysis of E. coli commensal and pathogenic isolates.</title>
        <authorList>
            <person name="Rasko D.A."/>
            <person name="Rosovitz M.J."/>
            <person name="Myers G.S."/>
            <person name="Mongodin E.F."/>
            <person name="Fricke W.F."/>
            <person name="Gajer P."/>
            <person name="Crabtree J."/>
            <person name="Sebaihia M."/>
            <person name="Thomson N.R."/>
            <person name="Chaudhuri R."/>
            <person name="Henderson I.R."/>
            <person name="Sperandio V."/>
            <person name="Ravel J."/>
        </authorList>
    </citation>
    <scope>NUCLEOTIDE SEQUENCE [LARGE SCALE GENOMIC DNA]</scope>
    <source>
        <strain evidence="20">E24377A / ETEC</strain>
    </source>
</reference>
<dbReference type="PRINTS" id="PR00921">
    <property type="entry name" value="IGASERPTASE"/>
</dbReference>
<evidence type="ECO:0000256" key="7">
    <source>
        <dbReference type="ARBA" id="ARBA00022670"/>
    </source>
</evidence>
<evidence type="ECO:0000256" key="9">
    <source>
        <dbReference type="ARBA" id="ARBA00022729"/>
    </source>
</evidence>
<dbReference type="InterPro" id="IPR000710">
    <property type="entry name" value="Peptidase_S6"/>
</dbReference>
<evidence type="ECO:0000256" key="1">
    <source>
        <dbReference type="ARBA" id="ARBA00004241"/>
    </source>
</evidence>
<dbReference type="PROSITE" id="PS51691">
    <property type="entry name" value="PEPTIDASE_S6"/>
    <property type="match status" value="1"/>
</dbReference>
<dbReference type="PANTHER" id="PTHR12338:SF10">
    <property type="entry name" value="ADHESION AND PENETRATION PROTEIN AUTOTRANSPORTER"/>
    <property type="match status" value="1"/>
</dbReference>
<feature type="domain" description="Autotransporter" evidence="17">
    <location>
        <begin position="1100"/>
        <end position="1366"/>
    </location>
</feature>
<keyword evidence="14" id="KW-0472">Membrane</keyword>
<dbReference type="Gene3D" id="3.30.160.280">
    <property type="match status" value="1"/>
</dbReference>
<dbReference type="MEROPS" id="S06.009"/>
<evidence type="ECO:0000313" key="20">
    <source>
        <dbReference type="Proteomes" id="UP000001122"/>
    </source>
</evidence>
<dbReference type="HOGENOM" id="CLU_000723_0_0_6"/>
<dbReference type="SUPFAM" id="SSF50494">
    <property type="entry name" value="Trypsin-like serine proteases"/>
    <property type="match status" value="1"/>
</dbReference>
<dbReference type="Gene3D" id="2.160.20.20">
    <property type="match status" value="1"/>
</dbReference>
<dbReference type="RefSeq" id="WP_001045022.1">
    <property type="nucleotide sequence ID" value="NC_009790.1"/>
</dbReference>
<evidence type="ECO:0000313" key="19">
    <source>
        <dbReference type="EMBL" id="ABV16438.1"/>
    </source>
</evidence>
<dbReference type="GO" id="GO:0006508">
    <property type="term" value="P:proteolysis"/>
    <property type="evidence" value="ECO:0007669"/>
    <property type="project" value="UniProtKB-KW"/>
</dbReference>
<evidence type="ECO:0000256" key="8">
    <source>
        <dbReference type="ARBA" id="ARBA00022692"/>
    </source>
</evidence>
<keyword evidence="11 19" id="KW-0378">Hydrolase</keyword>
<evidence type="ECO:0000256" key="15">
    <source>
        <dbReference type="ARBA" id="ARBA00023145"/>
    </source>
</evidence>
<dbReference type="InterPro" id="IPR006315">
    <property type="entry name" value="OM_autotransptr_brl_dom"/>
</dbReference>
<dbReference type="InterPro" id="IPR050909">
    <property type="entry name" value="Bact_Autotransporter_VF"/>
</dbReference>
<evidence type="ECO:0000259" key="18">
    <source>
        <dbReference type="PROSITE" id="PS51691"/>
    </source>
</evidence>
<keyword evidence="20" id="KW-1185">Reference proteome</keyword>
<dbReference type="Pfam" id="PF03797">
    <property type="entry name" value="Autotransporter"/>
    <property type="match status" value="1"/>
</dbReference>
<proteinExistence type="predicted"/>
<evidence type="ECO:0000256" key="12">
    <source>
        <dbReference type="ARBA" id="ARBA00022825"/>
    </source>
</evidence>
<comment type="subcellular location">
    <subcellularLocation>
        <location evidence="3">Cell outer membrane</location>
        <topology evidence="3">Multi-pass membrane protein</topology>
    </subcellularLocation>
    <subcellularLocation>
        <location evidence="1">Cell surface</location>
    </subcellularLocation>
    <subcellularLocation>
        <location evidence="2">Periplasm</location>
    </subcellularLocation>
    <subcellularLocation>
        <location evidence="4">Secreted</location>
    </subcellularLocation>
</comment>
<evidence type="ECO:0000256" key="13">
    <source>
        <dbReference type="ARBA" id="ARBA00023026"/>
    </source>
</evidence>
<dbReference type="GO" id="GO:0042597">
    <property type="term" value="C:periplasmic space"/>
    <property type="evidence" value="ECO:0007669"/>
    <property type="project" value="UniProtKB-SubCell"/>
</dbReference>
<dbReference type="Gene3D" id="2.40.10.120">
    <property type="match status" value="1"/>
</dbReference>
<keyword evidence="19" id="KW-0614">Plasmid</keyword>
<dbReference type="GO" id="GO:0009986">
    <property type="term" value="C:cell surface"/>
    <property type="evidence" value="ECO:0007669"/>
    <property type="project" value="UniProtKB-SubCell"/>
</dbReference>
<keyword evidence="7" id="KW-0645">Protease</keyword>
<keyword evidence="13" id="KW-0843">Virulence</keyword>
<dbReference type="SMART" id="SM00869">
    <property type="entry name" value="Autotransporter"/>
    <property type="match status" value="1"/>
</dbReference>
<dbReference type="InterPro" id="IPR009003">
    <property type="entry name" value="Peptidase_S1_PA"/>
</dbReference>
<evidence type="ECO:0000256" key="2">
    <source>
        <dbReference type="ARBA" id="ARBA00004418"/>
    </source>
</evidence>
<dbReference type="Proteomes" id="UP000001122">
    <property type="component" value="Plasmid pETEC_74"/>
</dbReference>
<dbReference type="Pfam" id="PF02395">
    <property type="entry name" value="Peptidase_S6"/>
    <property type="match status" value="1"/>
</dbReference>
<dbReference type="GO" id="GO:0004252">
    <property type="term" value="F:serine-type endopeptidase activity"/>
    <property type="evidence" value="ECO:0007669"/>
    <property type="project" value="InterPro"/>
</dbReference>
<dbReference type="PROSITE" id="PS51208">
    <property type="entry name" value="AUTOTRANSPORTER"/>
    <property type="match status" value="1"/>
</dbReference>
<gene>
    <name evidence="19" type="primary">eatA</name>
    <name evidence="19" type="ordered locus">EcE24377A_E0051</name>
</gene>
<dbReference type="GO" id="GO:0005576">
    <property type="term" value="C:extracellular region"/>
    <property type="evidence" value="ECO:0007669"/>
    <property type="project" value="UniProtKB-SubCell"/>
</dbReference>
<evidence type="ECO:0000259" key="17">
    <source>
        <dbReference type="PROSITE" id="PS51208"/>
    </source>
</evidence>
<keyword evidence="6" id="KW-0964">Secreted</keyword>
<accession>A7ZH66</accession>
<dbReference type="PANTHER" id="PTHR12338">
    <property type="entry name" value="AUTOTRANSPORTER"/>
    <property type="match status" value="1"/>
</dbReference>
<keyword evidence="12" id="KW-0720">Serine protease</keyword>
<evidence type="ECO:0000256" key="4">
    <source>
        <dbReference type="ARBA" id="ARBA00004613"/>
    </source>
</evidence>
<dbReference type="InterPro" id="IPR030396">
    <property type="entry name" value="Peptidase_S6_dom"/>
</dbReference>
<dbReference type="CDD" id="cd01343">
    <property type="entry name" value="PL1_Passenger_AT"/>
    <property type="match status" value="1"/>
</dbReference>
<evidence type="ECO:0000256" key="16">
    <source>
        <dbReference type="ARBA" id="ARBA00023237"/>
    </source>
</evidence>
<geneLocation type="plasmid" evidence="19 20">
    <name>pETEC_74</name>
</geneLocation>
<dbReference type="EC" id="3.4.21.-" evidence="19"/>
<keyword evidence="10" id="KW-0574">Periplasm</keyword>
<dbReference type="InterPro" id="IPR036709">
    <property type="entry name" value="Autotransporte_beta_dom_sf"/>
</dbReference>
<dbReference type="SUPFAM" id="SSF51126">
    <property type="entry name" value="Pectin lyase-like"/>
    <property type="match status" value="1"/>
</dbReference>
<dbReference type="InterPro" id="IPR005546">
    <property type="entry name" value="Autotransporte_beta"/>
</dbReference>
<keyword evidence="16" id="KW-0998">Cell outer membrane</keyword>
<keyword evidence="9" id="KW-0732">Signal</keyword>
<keyword evidence="15" id="KW-0865">Zymogen</keyword>
<dbReference type="GO" id="GO:0009279">
    <property type="term" value="C:cell outer membrane"/>
    <property type="evidence" value="ECO:0007669"/>
    <property type="project" value="UniProtKB-SubCell"/>
</dbReference>
<evidence type="ECO:0000256" key="5">
    <source>
        <dbReference type="ARBA" id="ARBA00022452"/>
    </source>
</evidence>
<keyword evidence="8" id="KW-0812">Transmembrane</keyword>
<dbReference type="KEGG" id="ecw:EcE24377A_E0051"/>
<dbReference type="EMBL" id="CP000799">
    <property type="protein sequence ID" value="ABV16438.1"/>
    <property type="molecule type" value="Genomic_DNA"/>
</dbReference>
<evidence type="ECO:0000256" key="6">
    <source>
        <dbReference type="ARBA" id="ARBA00022525"/>
    </source>
</evidence>
<sequence length="1366" mass="147996">MNKVFSLKYSFLAKGFIAVSELARRVSVKGKLKSASSIIISPITIAIVSYAPPSLAATVNADISYQTFRDFAENKGAFIVGASNINIYDKNGVLVGVLDKAPMPDFSSATMNTGTLPPGDHTLYSPQYVVTAKHVNGSDIMSFGHIQNNYTVVGENNHNSLDIKTRRLNKIVTEVAPAEVSSVGAVNGAYQEGGRFTAFYRLGGGLQYIKDKNGNLTPVYTNGGFLTGGTISALSSYNNGQMITAPTGDIFNPANGPLANYLNKGDSGSPLFAYDSLEKKWVLIGVLSSGSEYGNNWVVTTQDFLNQQQKHDFDKTISYDSKKGSLQWRYDKDAGVGTLSQEGVVWDMHGKKGEDLNAGKNLQFTGNNGEVILHDSIDQGAGYLQFFNNYTVTSLTDQTWTGGGIITEKGVNVLWQVNGVNNDNLHKVGEGTLTVNGKGVNNGGLKVGDGTVILNQRPDDNGHKQAFSSINISSGRATVILSDANQVNPDKISWGYRGGTLDLNGNNVTFTRLQAADYGAIISNNNNNKNKSELTLKLQTLNENDISVDVKTYEVFGGRGSPGDLYYVSASNTYFILKSKAYGPFFSDLDNTNVWQNVGHDRDKAIQIVKQQKIEESSQPYMFHGQLNGYMDVNIHPLSGKDVLTLDGSVNLPEGVITKKSGTLIFQGHPVIHAGMTTSAGQSDWENRQFTMDKLKLDAATFHLSRNTRMQGDISAANGSTVILGSSRVFTDKNDGTGNAVSSVEGSSTATTAADQSYYSGNVLLENHSSLEVRENFTGGIEAYDSSVSVTSQNAILDHVGSFINSSLLLEKGAKLTAQSGIFTNNTMEIKENASLTLTGIPSVGKPGYYSPVISTTEGIHLGERASLSVKNMGYLSSNIIAEDSAAIINLGDSNATIGKTDSPLFNTLMRGYNAVLQGNIMGPQSSVNMNNALWHSDRNSEIKELKANDSQIELGGRGHFAKLRVKELIASNSVFLVHVNNGQADQLNVTGKLQGSNNTILVNFFNKAANGTNVTLITAPKGSDENTFKAGTQQIGFSNITPEIRTENTDTATKWVLTGYQSVADARASKIATDFMDSGYKSFLTEVNNLNKRMGDLRDSQGDAGGWARIMNGTGSGESGYRDNYTHVQIGADRKHELNGLNLFTGALLTYTDSNASSQAFSGKTKSLGGGVYASGLFESGAYFDLIGKYLHHDNRYTLNFASLGERSYTTHSLYAGAEIGYRYHMSENTWVEPQMELVYGSVSGKSFNWKDQGMQLSMKDKDYHPLIGRTGVDVGRVFSGDTWKVTARAGLSYQFDLLANGETVLQDASGKKHFKGEKDSRMLMNVGTNVEVKDNMRFGLELEKSAFGRYNIDNSINANFRYYF</sequence>
<evidence type="ECO:0000256" key="14">
    <source>
        <dbReference type="ARBA" id="ARBA00023136"/>
    </source>
</evidence>
<evidence type="ECO:0000256" key="3">
    <source>
        <dbReference type="ARBA" id="ARBA00004571"/>
    </source>
</evidence>
<dbReference type="SUPFAM" id="SSF103515">
    <property type="entry name" value="Autotransporter"/>
    <property type="match status" value="1"/>
</dbReference>
<name>A7ZH66_ECO24</name>
<evidence type="ECO:0000256" key="10">
    <source>
        <dbReference type="ARBA" id="ARBA00022764"/>
    </source>
</evidence>
<dbReference type="Gene3D" id="2.40.128.130">
    <property type="entry name" value="Autotransporter beta-domain"/>
    <property type="match status" value="1"/>
</dbReference>
<dbReference type="NCBIfam" id="TIGR01414">
    <property type="entry name" value="autotrans_barl"/>
    <property type="match status" value="1"/>
</dbReference>